<reference evidence="1" key="1">
    <citation type="submission" date="2014-09" db="EMBL/GenBank/DDBJ databases">
        <authorList>
            <person name="Magalhaes I.L.F."/>
            <person name="Oliveira U."/>
            <person name="Santos F.R."/>
            <person name="Vidigal T.H.D.A."/>
            <person name="Brescovit A.D."/>
            <person name="Santos A.J."/>
        </authorList>
    </citation>
    <scope>NUCLEOTIDE SEQUENCE</scope>
    <source>
        <tissue evidence="1">Shoot tissue taken approximately 20 cm above the soil surface</tissue>
    </source>
</reference>
<protein>
    <submittedName>
        <fullName evidence="1">Uncharacterized protein</fullName>
    </submittedName>
</protein>
<sequence length="15" mass="1632">MLQSTEGFALGYDCP</sequence>
<name>A0A0A9AH26_ARUDO</name>
<accession>A0A0A9AH26</accession>
<reference evidence="1" key="2">
    <citation type="journal article" date="2015" name="Data Brief">
        <title>Shoot transcriptome of the giant reed, Arundo donax.</title>
        <authorList>
            <person name="Barrero R.A."/>
            <person name="Guerrero F.D."/>
            <person name="Moolhuijzen P."/>
            <person name="Goolsby J.A."/>
            <person name="Tidwell J."/>
            <person name="Bellgard S.E."/>
            <person name="Bellgard M.I."/>
        </authorList>
    </citation>
    <scope>NUCLEOTIDE SEQUENCE</scope>
    <source>
        <tissue evidence="1">Shoot tissue taken approximately 20 cm above the soil surface</tissue>
    </source>
</reference>
<evidence type="ECO:0000313" key="1">
    <source>
        <dbReference type="EMBL" id="JAD46412.1"/>
    </source>
</evidence>
<dbReference type="EMBL" id="GBRH01251483">
    <property type="protein sequence ID" value="JAD46412.1"/>
    <property type="molecule type" value="Transcribed_RNA"/>
</dbReference>
<proteinExistence type="predicted"/>
<organism evidence="1">
    <name type="scientific">Arundo donax</name>
    <name type="common">Giant reed</name>
    <name type="synonym">Donax arundinaceus</name>
    <dbReference type="NCBI Taxonomy" id="35708"/>
    <lineage>
        <taxon>Eukaryota</taxon>
        <taxon>Viridiplantae</taxon>
        <taxon>Streptophyta</taxon>
        <taxon>Embryophyta</taxon>
        <taxon>Tracheophyta</taxon>
        <taxon>Spermatophyta</taxon>
        <taxon>Magnoliopsida</taxon>
        <taxon>Liliopsida</taxon>
        <taxon>Poales</taxon>
        <taxon>Poaceae</taxon>
        <taxon>PACMAD clade</taxon>
        <taxon>Arundinoideae</taxon>
        <taxon>Arundineae</taxon>
        <taxon>Arundo</taxon>
    </lineage>
</organism>